<evidence type="ECO:0000259" key="2">
    <source>
        <dbReference type="Pfam" id="PF10551"/>
    </source>
</evidence>
<dbReference type="PANTHER" id="PTHR47718">
    <property type="entry name" value="OS01G0519700 PROTEIN"/>
    <property type="match status" value="1"/>
</dbReference>
<dbReference type="InterPro" id="IPR004330">
    <property type="entry name" value="FAR1_DNA_bnd_dom"/>
</dbReference>
<keyword evidence="4" id="KW-1185">Reference proteome</keyword>
<evidence type="ECO:0000313" key="4">
    <source>
        <dbReference type="Proteomes" id="UP001237642"/>
    </source>
</evidence>
<evidence type="ECO:0008006" key="5">
    <source>
        <dbReference type="Google" id="ProtNLM"/>
    </source>
</evidence>
<dbReference type="AlphaFoldDB" id="A0AAD8MU82"/>
<comment type="caution">
    <text evidence="3">The sequence shown here is derived from an EMBL/GenBank/DDBJ whole genome shotgun (WGS) entry which is preliminary data.</text>
</comment>
<gene>
    <name evidence="3" type="ORF">POM88_023116</name>
</gene>
<reference evidence="3" key="1">
    <citation type="submission" date="2023-02" db="EMBL/GenBank/DDBJ databases">
        <title>Genome of toxic invasive species Heracleum sosnowskyi carries increased number of genes despite the absence of recent whole-genome duplications.</title>
        <authorList>
            <person name="Schelkunov M."/>
            <person name="Shtratnikova V."/>
            <person name="Makarenko M."/>
            <person name="Klepikova A."/>
            <person name="Omelchenko D."/>
            <person name="Novikova G."/>
            <person name="Obukhova E."/>
            <person name="Bogdanov V."/>
            <person name="Penin A."/>
            <person name="Logacheva M."/>
        </authorList>
    </citation>
    <scope>NUCLEOTIDE SEQUENCE</scope>
    <source>
        <strain evidence="3">Hsosn_3</strain>
        <tissue evidence="3">Leaf</tissue>
    </source>
</reference>
<dbReference type="Proteomes" id="UP001237642">
    <property type="component" value="Unassembled WGS sequence"/>
</dbReference>
<sequence>MNEDLDEPTTPQFVYNDEFVDNFGKNEEFVNIDEEFVNIDEEFVNIDEDEEFVDVKEDDDNLNGENEDDDIGDDVYENVDGNGVPYMNQLFHTLEDACNFFRAYALKNGFAIKIQSNQRRTKSNEIYARLYVCRLSGKIDVGESSNPTKRRREILPKSDCKVRMYVNYRKKVSLWEITTLELNHNHGVVTPSKMNLLQREKRVNTATKSLIKTLYGSGIRNCQVMNVIGNIHGGNDKFGFGSQHVRNVIRVERKKRFEHSDVHGALDLLYRFNEESRSNFFIRTQVDEEQRLKCLVWVDPRCLMTYENFGDVFAFDTTYRTNRYAMPFVLFTGVNHHYQSVIFGFALMRDELATTFQWILST</sequence>
<feature type="domain" description="MULE transposase" evidence="2">
    <location>
        <begin position="312"/>
        <end position="361"/>
    </location>
</feature>
<name>A0AAD8MU82_9APIA</name>
<evidence type="ECO:0000313" key="3">
    <source>
        <dbReference type="EMBL" id="KAK1385381.1"/>
    </source>
</evidence>
<feature type="domain" description="FAR1" evidence="1">
    <location>
        <begin position="99"/>
        <end position="189"/>
    </location>
</feature>
<protein>
    <recommendedName>
        <fullName evidence="5">Protein FAR1-RELATED SEQUENCE</fullName>
    </recommendedName>
</protein>
<dbReference type="EMBL" id="JAUIZM010000005">
    <property type="protein sequence ID" value="KAK1385381.1"/>
    <property type="molecule type" value="Genomic_DNA"/>
</dbReference>
<accession>A0AAD8MU82</accession>
<dbReference type="Pfam" id="PF10551">
    <property type="entry name" value="MULE"/>
    <property type="match status" value="1"/>
</dbReference>
<proteinExistence type="predicted"/>
<dbReference type="Pfam" id="PF03101">
    <property type="entry name" value="FAR1"/>
    <property type="match status" value="1"/>
</dbReference>
<organism evidence="3 4">
    <name type="scientific">Heracleum sosnowskyi</name>
    <dbReference type="NCBI Taxonomy" id="360622"/>
    <lineage>
        <taxon>Eukaryota</taxon>
        <taxon>Viridiplantae</taxon>
        <taxon>Streptophyta</taxon>
        <taxon>Embryophyta</taxon>
        <taxon>Tracheophyta</taxon>
        <taxon>Spermatophyta</taxon>
        <taxon>Magnoliopsida</taxon>
        <taxon>eudicotyledons</taxon>
        <taxon>Gunneridae</taxon>
        <taxon>Pentapetalae</taxon>
        <taxon>asterids</taxon>
        <taxon>campanulids</taxon>
        <taxon>Apiales</taxon>
        <taxon>Apiaceae</taxon>
        <taxon>Apioideae</taxon>
        <taxon>apioid superclade</taxon>
        <taxon>Tordylieae</taxon>
        <taxon>Tordyliinae</taxon>
        <taxon>Heracleum</taxon>
    </lineage>
</organism>
<evidence type="ECO:0000259" key="1">
    <source>
        <dbReference type="Pfam" id="PF03101"/>
    </source>
</evidence>
<dbReference type="InterPro" id="IPR018289">
    <property type="entry name" value="MULE_transposase_dom"/>
</dbReference>
<reference evidence="3" key="2">
    <citation type="submission" date="2023-05" db="EMBL/GenBank/DDBJ databases">
        <authorList>
            <person name="Schelkunov M.I."/>
        </authorList>
    </citation>
    <scope>NUCLEOTIDE SEQUENCE</scope>
    <source>
        <strain evidence="3">Hsosn_3</strain>
        <tissue evidence="3">Leaf</tissue>
    </source>
</reference>